<comment type="caution">
    <text evidence="2">The sequence shown here is derived from an EMBL/GenBank/DDBJ whole genome shotgun (WGS) entry which is preliminary data.</text>
</comment>
<dbReference type="EMBL" id="NIBG01000034">
    <property type="protein sequence ID" value="PAB56494.1"/>
    <property type="molecule type" value="Genomic_DNA"/>
</dbReference>
<protein>
    <submittedName>
        <fullName evidence="2">Uncharacterized protein</fullName>
    </submittedName>
</protein>
<evidence type="ECO:0000313" key="3">
    <source>
        <dbReference type="Proteomes" id="UP000216024"/>
    </source>
</evidence>
<dbReference type="AlphaFoldDB" id="A0A267MA90"/>
<evidence type="ECO:0000256" key="1">
    <source>
        <dbReference type="SAM" id="Phobius"/>
    </source>
</evidence>
<accession>A0A267MA90</accession>
<proteinExistence type="predicted"/>
<sequence length="104" mass="11618">MKMNKLNKCLGLFISVYIILFVVFSIGFLLAYADHDCQDYHSDHGCEICLNIESIMNFGKKLVLSNACTGSFVILLVVSGFITLPALEKIIMTTPVILKVRMNN</sequence>
<feature type="transmembrane region" description="Helical" evidence="1">
    <location>
        <begin position="12"/>
        <end position="33"/>
    </location>
</feature>
<dbReference type="Proteomes" id="UP000216024">
    <property type="component" value="Unassembled WGS sequence"/>
</dbReference>
<name>A0A267MA90_9FIRM</name>
<keyword evidence="1" id="KW-0472">Membrane</keyword>
<feature type="transmembrane region" description="Helical" evidence="1">
    <location>
        <begin position="63"/>
        <end position="84"/>
    </location>
</feature>
<evidence type="ECO:0000313" key="2">
    <source>
        <dbReference type="EMBL" id="PAB56494.1"/>
    </source>
</evidence>
<gene>
    <name evidence="2" type="ORF">CCE28_20710</name>
</gene>
<organism evidence="2 3">
    <name type="scientific">Anaeromicrobium sediminis</name>
    <dbReference type="NCBI Taxonomy" id="1478221"/>
    <lineage>
        <taxon>Bacteria</taxon>
        <taxon>Bacillati</taxon>
        <taxon>Bacillota</taxon>
        <taxon>Clostridia</taxon>
        <taxon>Peptostreptococcales</taxon>
        <taxon>Thermotaleaceae</taxon>
        <taxon>Anaeromicrobium</taxon>
    </lineage>
</organism>
<keyword evidence="1" id="KW-0812">Transmembrane</keyword>
<keyword evidence="1" id="KW-1133">Transmembrane helix</keyword>
<keyword evidence="3" id="KW-1185">Reference proteome</keyword>
<reference evidence="2 3" key="1">
    <citation type="submission" date="2017-06" db="EMBL/GenBank/DDBJ databases">
        <title>Draft genome sequence of anaerobic fermentative bacterium Anaeromicrobium sediminis DY2726D isolated from West Pacific Ocean sediments.</title>
        <authorList>
            <person name="Zeng X."/>
        </authorList>
    </citation>
    <scope>NUCLEOTIDE SEQUENCE [LARGE SCALE GENOMIC DNA]</scope>
    <source>
        <strain evidence="2 3">DY2726D</strain>
    </source>
</reference>